<keyword evidence="10" id="KW-1185">Reference proteome</keyword>
<evidence type="ECO:0000313" key="10">
    <source>
        <dbReference type="Proteomes" id="UP000242457"/>
    </source>
</evidence>
<keyword evidence="3" id="KW-0479">Metal-binding</keyword>
<evidence type="ECO:0000259" key="7">
    <source>
        <dbReference type="PROSITE" id="PS01031"/>
    </source>
</evidence>
<reference evidence="9 10" key="3">
    <citation type="submission" date="2014-07" db="EMBL/GenBank/DDBJ databases">
        <title>Genomic and transcriptomic analysis on Apis cerana provide comprehensive insights into honey bee biology.</title>
        <authorList>
            <person name="Diao Q."/>
            <person name="Sun L."/>
            <person name="Zheng H."/>
            <person name="Zheng H."/>
            <person name="Xu S."/>
            <person name="Wang S."/>
            <person name="Zeng Z."/>
            <person name="Hu F."/>
            <person name="Su S."/>
            <person name="Wu J."/>
        </authorList>
    </citation>
    <scope>NUCLEOTIDE SEQUENCE [LARGE SCALE GENOMIC DNA]</scope>
    <source>
        <tissue evidence="9">Pupae without intestine</tissue>
    </source>
</reference>
<protein>
    <submittedName>
        <fullName evidence="8">Small heat shock protein</fullName>
    </submittedName>
</protein>
<dbReference type="InterPro" id="IPR002068">
    <property type="entry name" value="A-crystallin/Hsp20_dom"/>
</dbReference>
<reference evidence="8" key="2">
    <citation type="journal article" date="2014" name="Gene">
        <title>Two small heat shock protein genes in Apis cerana cerana: characterization, regulation, and developmental expression.</title>
        <authorList>
            <person name="Liu Z."/>
            <person name="Yao P."/>
            <person name="Guo X."/>
            <person name="Xu B."/>
        </authorList>
    </citation>
    <scope>NUCLEOTIDE SEQUENCE</scope>
</reference>
<feature type="domain" description="SHSP" evidence="7">
    <location>
        <begin position="65"/>
        <end position="172"/>
    </location>
</feature>
<sequence length="215" mass="24862">MSLLPLLFSAWWADLDRPHRIWDQNFGMGLYPEQLIFPSSIDSRMYSPLNNRAMLDLYYRPLAEFLRRDGGGTSTITADKDTFKVILDIQQFKPEEISVKLINRLVVVEAKHEEKKDEHGLISRQFVRKYLLPEQVDEEKLASSMSSDGILIITAPLKQIEENLNERNIKVEFTGKPALRADSKEQIADEKKPVSENENPEEMTENPTKEMPEKK</sequence>
<dbReference type="STRING" id="94128.J9PEX7"/>
<dbReference type="InterPro" id="IPR055269">
    <property type="entry name" value="Alpha-crystallin/HSP_16"/>
</dbReference>
<dbReference type="InterPro" id="IPR001436">
    <property type="entry name" value="Alpha-crystallin/sHSP_animal"/>
</dbReference>
<dbReference type="InterPro" id="IPR008978">
    <property type="entry name" value="HSP20-like_chaperone"/>
</dbReference>
<feature type="binding site" evidence="3">
    <location>
        <position position="119"/>
    </location>
    <ligand>
        <name>Zn(2+)</name>
        <dbReference type="ChEBI" id="CHEBI:29105"/>
        <label>1</label>
    </ligand>
</feature>
<feature type="binding site" evidence="3">
    <location>
        <position position="112"/>
    </location>
    <ligand>
        <name>Zn(2+)</name>
        <dbReference type="ChEBI" id="CHEBI:29105"/>
        <label>1</label>
    </ligand>
</feature>
<keyword evidence="1 8" id="KW-0346">Stress response</keyword>
<dbReference type="PRINTS" id="PR00299">
    <property type="entry name" value="ACRYSTALLIN"/>
</dbReference>
<evidence type="ECO:0000256" key="1">
    <source>
        <dbReference type="ARBA" id="ARBA00023016"/>
    </source>
</evidence>
<dbReference type="PANTHER" id="PTHR45640:SF13">
    <property type="entry name" value="HEAT SHOCK PROTEIN 22-RELATED"/>
    <property type="match status" value="1"/>
</dbReference>
<feature type="region of interest" description="Disordered" evidence="6">
    <location>
        <begin position="173"/>
        <end position="215"/>
    </location>
</feature>
<dbReference type="EMBL" id="KZ288395">
    <property type="protein sequence ID" value="PBC26320.1"/>
    <property type="molecule type" value="Genomic_DNA"/>
</dbReference>
<feature type="compositionally biased region" description="Basic and acidic residues" evidence="6">
    <location>
        <begin position="179"/>
        <end position="195"/>
    </location>
</feature>
<dbReference type="Gene3D" id="2.60.40.790">
    <property type="match status" value="1"/>
</dbReference>
<proteinExistence type="inferred from homology"/>
<dbReference type="GO" id="GO:0009408">
    <property type="term" value="P:response to heat"/>
    <property type="evidence" value="ECO:0007669"/>
    <property type="project" value="UniProtKB-ARBA"/>
</dbReference>
<dbReference type="Pfam" id="PF00011">
    <property type="entry name" value="HSP20"/>
    <property type="match status" value="1"/>
</dbReference>
<dbReference type="SUPFAM" id="SSF49764">
    <property type="entry name" value="HSP20-like chaperones"/>
    <property type="match status" value="1"/>
</dbReference>
<dbReference type="Proteomes" id="UP000242457">
    <property type="component" value="Unassembled WGS sequence"/>
</dbReference>
<reference evidence="8" key="1">
    <citation type="submission" date="2011-02" db="EMBL/GenBank/DDBJ databases">
        <authorList>
            <person name="Liu Z.H."/>
            <person name="Xu B.H."/>
            <person name="Guo X.Q."/>
        </authorList>
    </citation>
    <scope>NUCLEOTIDE SEQUENCE</scope>
</reference>
<feature type="binding site" evidence="3">
    <location>
        <position position="114"/>
    </location>
    <ligand>
        <name>Zn(2+)</name>
        <dbReference type="ChEBI" id="CHEBI:29105"/>
        <label>1</label>
    </ligand>
</feature>
<dbReference type="CDD" id="cd06526">
    <property type="entry name" value="metazoan_ACD"/>
    <property type="match status" value="1"/>
</dbReference>
<evidence type="ECO:0000313" key="9">
    <source>
        <dbReference type="EMBL" id="PBC26320.1"/>
    </source>
</evidence>
<organism evidence="8">
    <name type="scientific">Apis cerana cerana</name>
    <name type="common">Oriental honeybee</name>
    <dbReference type="NCBI Taxonomy" id="94128"/>
    <lineage>
        <taxon>Eukaryota</taxon>
        <taxon>Metazoa</taxon>
        <taxon>Ecdysozoa</taxon>
        <taxon>Arthropoda</taxon>
        <taxon>Hexapoda</taxon>
        <taxon>Insecta</taxon>
        <taxon>Pterygota</taxon>
        <taxon>Neoptera</taxon>
        <taxon>Endopterygota</taxon>
        <taxon>Hymenoptera</taxon>
        <taxon>Apocrita</taxon>
        <taxon>Aculeata</taxon>
        <taxon>Apoidea</taxon>
        <taxon>Anthophila</taxon>
        <taxon>Apidae</taxon>
        <taxon>Apis</taxon>
    </lineage>
</organism>
<dbReference type="OrthoDB" id="1431247at2759"/>
<evidence type="ECO:0000256" key="2">
    <source>
        <dbReference type="PIRNR" id="PIRNR036514"/>
    </source>
</evidence>
<dbReference type="GO" id="GO:0005737">
    <property type="term" value="C:cytoplasm"/>
    <property type="evidence" value="ECO:0007669"/>
    <property type="project" value="TreeGrafter"/>
</dbReference>
<evidence type="ECO:0000256" key="3">
    <source>
        <dbReference type="PIRSR" id="PIRSR036514-1"/>
    </source>
</evidence>
<dbReference type="GO" id="GO:0046872">
    <property type="term" value="F:metal ion binding"/>
    <property type="evidence" value="ECO:0007669"/>
    <property type="project" value="UniProtKB-KW"/>
</dbReference>
<comment type="similarity">
    <text evidence="2 4 5">Belongs to the small heat shock protein (HSP20) family.</text>
</comment>
<dbReference type="GO" id="GO:0042026">
    <property type="term" value="P:protein refolding"/>
    <property type="evidence" value="ECO:0007669"/>
    <property type="project" value="TreeGrafter"/>
</dbReference>
<dbReference type="GO" id="GO:0005634">
    <property type="term" value="C:nucleus"/>
    <property type="evidence" value="ECO:0007669"/>
    <property type="project" value="TreeGrafter"/>
</dbReference>
<dbReference type="AlphaFoldDB" id="J9PEX7"/>
<evidence type="ECO:0000256" key="6">
    <source>
        <dbReference type="SAM" id="MobiDB-lite"/>
    </source>
</evidence>
<evidence type="ECO:0000256" key="5">
    <source>
        <dbReference type="RuleBase" id="RU003616"/>
    </source>
</evidence>
<dbReference type="InterPro" id="IPR038240">
    <property type="entry name" value="Stn1_C_sf"/>
</dbReference>
<name>J9PEX7_APICC</name>
<gene>
    <name evidence="8" type="primary">hsp24.2</name>
    <name evidence="9" type="ORF">APICC_01376</name>
</gene>
<dbReference type="Gene3D" id="3.30.1370.230">
    <property type="entry name" value="Stn1, C-terminal wHTH domain"/>
    <property type="match status" value="1"/>
</dbReference>
<evidence type="ECO:0000313" key="8">
    <source>
        <dbReference type="EMBL" id="AEH05929.1"/>
    </source>
</evidence>
<keyword evidence="3" id="KW-0862">Zinc</keyword>
<dbReference type="GO" id="GO:0051082">
    <property type="term" value="F:unfolded protein binding"/>
    <property type="evidence" value="ECO:0007669"/>
    <property type="project" value="TreeGrafter"/>
</dbReference>
<evidence type="ECO:0000256" key="4">
    <source>
        <dbReference type="PROSITE-ProRule" id="PRU00285"/>
    </source>
</evidence>
<dbReference type="PANTHER" id="PTHR45640">
    <property type="entry name" value="HEAT SHOCK PROTEIN HSP-12.2-RELATED"/>
    <property type="match status" value="1"/>
</dbReference>
<dbReference type="PIRSF" id="PIRSF036514">
    <property type="entry name" value="Sm_HSP_B1"/>
    <property type="match status" value="1"/>
</dbReference>
<accession>J9PEX7</accession>
<dbReference type="EMBL" id="JF411009">
    <property type="protein sequence ID" value="AEH05929.1"/>
    <property type="molecule type" value="Genomic_DNA"/>
</dbReference>
<dbReference type="PROSITE" id="PS01031">
    <property type="entry name" value="SHSP"/>
    <property type="match status" value="1"/>
</dbReference>